<gene>
    <name evidence="1" type="ORF">WN51_08779</name>
</gene>
<dbReference type="Proteomes" id="UP000053105">
    <property type="component" value="Unassembled WGS sequence"/>
</dbReference>
<name>A0A0M8ZMW2_9HYME</name>
<sequence length="229" mass="25786">MVVACASVVNDAETPYHRETNATVLGEATCKRAITRVLVAMTDSMLRYSSLIAKWLYSPVLWSSITSFVLTLGLDQLRQSSLHGKREREKVHTEFYETELKQSFSKTIQQNPKEPNSPKRVSHLRDSLNLVPRFSSRDSWQPASKASARMSLERERGRRLITKISHGDSEEGNARNAGHSRVFRLDPSVTGRILGDVILVEDVTGFPETLPLCEKPGNNGFGSRNQRCW</sequence>
<reference evidence="1 2" key="1">
    <citation type="submission" date="2015-07" db="EMBL/GenBank/DDBJ databases">
        <title>The genome of Melipona quadrifasciata.</title>
        <authorList>
            <person name="Pan H."/>
            <person name="Kapheim K."/>
        </authorList>
    </citation>
    <scope>NUCLEOTIDE SEQUENCE [LARGE SCALE GENOMIC DNA]</scope>
    <source>
        <strain evidence="1">0111107301</strain>
        <tissue evidence="1">Whole body</tissue>
    </source>
</reference>
<protein>
    <submittedName>
        <fullName evidence="1">Uncharacterized protein</fullName>
    </submittedName>
</protein>
<dbReference type="OrthoDB" id="10523468at2759"/>
<evidence type="ECO:0000313" key="1">
    <source>
        <dbReference type="EMBL" id="KOX67475.1"/>
    </source>
</evidence>
<accession>A0A0M8ZMW2</accession>
<evidence type="ECO:0000313" key="2">
    <source>
        <dbReference type="Proteomes" id="UP000053105"/>
    </source>
</evidence>
<dbReference type="EMBL" id="KQ436054">
    <property type="protein sequence ID" value="KOX67475.1"/>
    <property type="molecule type" value="Genomic_DNA"/>
</dbReference>
<proteinExistence type="predicted"/>
<keyword evidence="2" id="KW-1185">Reference proteome</keyword>
<organism evidence="1 2">
    <name type="scientific">Melipona quadrifasciata</name>
    <dbReference type="NCBI Taxonomy" id="166423"/>
    <lineage>
        <taxon>Eukaryota</taxon>
        <taxon>Metazoa</taxon>
        <taxon>Ecdysozoa</taxon>
        <taxon>Arthropoda</taxon>
        <taxon>Hexapoda</taxon>
        <taxon>Insecta</taxon>
        <taxon>Pterygota</taxon>
        <taxon>Neoptera</taxon>
        <taxon>Endopterygota</taxon>
        <taxon>Hymenoptera</taxon>
        <taxon>Apocrita</taxon>
        <taxon>Aculeata</taxon>
        <taxon>Apoidea</taxon>
        <taxon>Anthophila</taxon>
        <taxon>Apidae</taxon>
        <taxon>Melipona</taxon>
    </lineage>
</organism>
<dbReference type="AlphaFoldDB" id="A0A0M8ZMW2"/>